<evidence type="ECO:0000313" key="2">
    <source>
        <dbReference type="EMBL" id="OCC14584.1"/>
    </source>
</evidence>
<comment type="caution">
    <text evidence="2">The sequence shown here is derived from an EMBL/GenBank/DDBJ whole genome shotgun (WGS) entry which is preliminary data.</text>
</comment>
<proteinExistence type="predicted"/>
<accession>A0A1B9F434</accession>
<reference evidence="2 3" key="1">
    <citation type="submission" date="2016-06" db="EMBL/GenBank/DDBJ databases">
        <title>Respiratory ammonification of nitrate coupled to the oxidation of elemental sulfur in deep-sea autotrophic thermophilic bacteria.</title>
        <authorList>
            <person name="Slobodkina G.B."/>
            <person name="Mardanov A.V."/>
            <person name="Ravin N.V."/>
            <person name="Frolova A.A."/>
            <person name="Viryasiv M.B."/>
            <person name="Chernyh N.A."/>
            <person name="Bonch-Osmolovskaya E.A."/>
            <person name="Slobodkin A.I."/>
        </authorList>
    </citation>
    <scope>NUCLEOTIDE SEQUENCE [LARGE SCALE GENOMIC DNA]</scope>
    <source>
        <strain evidence="2 3">S69</strain>
    </source>
</reference>
<dbReference type="InterPro" id="IPR045869">
    <property type="entry name" value="Arna-like_SDR_e"/>
</dbReference>
<organism evidence="2 3">
    <name type="scientific">Dissulfuribacter thermophilus</name>
    <dbReference type="NCBI Taxonomy" id="1156395"/>
    <lineage>
        <taxon>Bacteria</taxon>
        <taxon>Pseudomonadati</taxon>
        <taxon>Thermodesulfobacteriota</taxon>
        <taxon>Dissulfuribacteria</taxon>
        <taxon>Dissulfuribacterales</taxon>
        <taxon>Dissulfuribacteraceae</taxon>
        <taxon>Dissulfuribacter</taxon>
    </lineage>
</organism>
<gene>
    <name evidence="2" type="ORF">DBT_1898</name>
</gene>
<dbReference type="PATRIC" id="fig|1156395.6.peg.1912"/>
<protein>
    <submittedName>
        <fullName evidence="2">UDP-glucose 4-epimerase</fullName>
    </submittedName>
</protein>
<dbReference type="Proteomes" id="UP000093080">
    <property type="component" value="Unassembled WGS sequence"/>
</dbReference>
<dbReference type="SUPFAM" id="SSF51735">
    <property type="entry name" value="NAD(P)-binding Rossmann-fold domains"/>
    <property type="match status" value="1"/>
</dbReference>
<feature type="domain" description="NAD(P)-binding" evidence="1">
    <location>
        <begin position="4"/>
        <end position="307"/>
    </location>
</feature>
<dbReference type="Pfam" id="PF16363">
    <property type="entry name" value="GDP_Man_Dehyd"/>
    <property type="match status" value="1"/>
</dbReference>
<dbReference type="PANTHER" id="PTHR43000">
    <property type="entry name" value="DTDP-D-GLUCOSE 4,6-DEHYDRATASE-RELATED"/>
    <property type="match status" value="1"/>
</dbReference>
<dbReference type="GO" id="GO:0016831">
    <property type="term" value="F:carboxy-lyase activity"/>
    <property type="evidence" value="ECO:0007669"/>
    <property type="project" value="InterPro"/>
</dbReference>
<dbReference type="OrthoDB" id="9769113at2"/>
<dbReference type="EMBL" id="MAGO01000010">
    <property type="protein sequence ID" value="OCC14584.1"/>
    <property type="molecule type" value="Genomic_DNA"/>
</dbReference>
<dbReference type="RefSeq" id="WP_067619443.1">
    <property type="nucleotide sequence ID" value="NZ_MAGO01000010.1"/>
</dbReference>
<keyword evidence="3" id="KW-1185">Reference proteome</keyword>
<dbReference type="STRING" id="1156395.DBT_1898"/>
<evidence type="ECO:0000259" key="1">
    <source>
        <dbReference type="Pfam" id="PF16363"/>
    </source>
</evidence>
<dbReference type="InterPro" id="IPR036291">
    <property type="entry name" value="NAD(P)-bd_dom_sf"/>
</dbReference>
<evidence type="ECO:0000313" key="3">
    <source>
        <dbReference type="Proteomes" id="UP000093080"/>
    </source>
</evidence>
<dbReference type="Gene3D" id="3.40.50.720">
    <property type="entry name" value="NAD(P)-binding Rossmann-like Domain"/>
    <property type="match status" value="1"/>
</dbReference>
<dbReference type="AlphaFoldDB" id="A0A1B9F434"/>
<dbReference type="CDD" id="cd05257">
    <property type="entry name" value="Arna_like_SDR_e"/>
    <property type="match status" value="1"/>
</dbReference>
<name>A0A1B9F434_9BACT</name>
<dbReference type="InterPro" id="IPR016040">
    <property type="entry name" value="NAD(P)-bd_dom"/>
</dbReference>
<sequence length="327" mass="36513">MKILITGAGGFIGSHLCETLFEHGYSVKAFVHYNSFGSWGWLNTSKYKADIEVVSGDIRDYDSVRSAVKNVDAVCHLAALIGIPYSYKSPLAYIKTNVQGTYNVLQACLELGVERIIHTSTSEVYGTARQVPIKENHPLQPQSPYSASKIAADQLCLSYYYSFDLPVVIARPFNTYGPRQSTRAVIPTIIAQLMDQGSDAIIKLGNLTPTRDLNFVKDTVSAYVSLIEAHLSDVAGKVFNIGSGREISIYDLAHLIARLMGKKLQIIQEDERKRKTGSEVERLLCDSSLFKNITGWKPKFSLEEGLAITISWFQKNFHIYDSSRYHI</sequence>